<protein>
    <recommendedName>
        <fullName evidence="2">Lipase</fullName>
    </recommendedName>
</protein>
<keyword evidence="2" id="KW-0443">Lipid metabolism</keyword>
<dbReference type="SUPFAM" id="SSF53474">
    <property type="entry name" value="alpha/beta-Hydrolases"/>
    <property type="match status" value="1"/>
</dbReference>
<dbReference type="Pfam" id="PF04083">
    <property type="entry name" value="Abhydro_lipase"/>
    <property type="match status" value="1"/>
</dbReference>
<sequence>MCGHDSVKTCLETEICNYSRSFLLFISHRLKMWTFIITVCLCQGIFSLKTFRTSEVPPADFTINPESFLNVTEIISYHGYPSEEYQVVTEDGYILTIVRIPYGRYNDSNKGPRPAVLLYHGFLGDAAHWISNQPSNSLGFILADAGYDVWLGNSRGNTYSSRHKSLKASEEKFWEFSFHEMGYYDIPAVVDFILKKSWHQQLYYVGHSEGSSVVVTNFKYYAFQMVLGNRGLLHYTACERRLVPMFCSHQPKFCANIFFFVSGCDRPNLNMVSGILLLGRIKGTCVQVQQIYNESRKQTLSLEAESRIDMYSAHFPAGTSVQNGLHWCQVYNGKLFRAYDYGSKEKNKAKYNQTTPPIYKIEEIKIPIAIWTGGKDLIVDQRDAAMLVSRISNVIYKKCIPEWVHLDFIWGLDATKRMYMDIIEIMKYP</sequence>
<keyword evidence="2" id="KW-0378">Hydrolase</keyword>
<comment type="similarity">
    <text evidence="1 2">Belongs to the AB hydrolase superfamily. Lipase family.</text>
</comment>
<keyword evidence="2" id="KW-0442">Lipid degradation</keyword>
<evidence type="ECO:0000256" key="2">
    <source>
        <dbReference type="PIRNR" id="PIRNR000862"/>
    </source>
</evidence>
<dbReference type="InterPro" id="IPR025483">
    <property type="entry name" value="Lipase_euk"/>
</dbReference>
<keyword evidence="5" id="KW-1185">Reference proteome</keyword>
<organism evidence="4 5">
    <name type="scientific">Phrynosoma platyrhinos</name>
    <name type="common">Desert horned lizard</name>
    <dbReference type="NCBI Taxonomy" id="52577"/>
    <lineage>
        <taxon>Eukaryota</taxon>
        <taxon>Metazoa</taxon>
        <taxon>Chordata</taxon>
        <taxon>Craniata</taxon>
        <taxon>Vertebrata</taxon>
        <taxon>Euteleostomi</taxon>
        <taxon>Lepidosauria</taxon>
        <taxon>Squamata</taxon>
        <taxon>Bifurcata</taxon>
        <taxon>Unidentata</taxon>
        <taxon>Episquamata</taxon>
        <taxon>Toxicofera</taxon>
        <taxon>Iguania</taxon>
        <taxon>Phrynosomatidae</taxon>
        <taxon>Phrynosomatinae</taxon>
        <taxon>Phrynosoma</taxon>
    </lineage>
</organism>
<gene>
    <name evidence="4" type="ORF">JD844_006502</name>
</gene>
<evidence type="ECO:0000256" key="1">
    <source>
        <dbReference type="ARBA" id="ARBA00010701"/>
    </source>
</evidence>
<dbReference type="InterPro" id="IPR006693">
    <property type="entry name" value="AB_hydrolase_lipase"/>
</dbReference>
<proteinExistence type="inferred from homology"/>
<dbReference type="PANTHER" id="PTHR11005">
    <property type="entry name" value="LYSOSOMAL ACID LIPASE-RELATED"/>
    <property type="match status" value="1"/>
</dbReference>
<evidence type="ECO:0000313" key="5">
    <source>
        <dbReference type="Proteomes" id="UP000826234"/>
    </source>
</evidence>
<dbReference type="Gene3D" id="3.40.50.1820">
    <property type="entry name" value="alpha/beta hydrolase"/>
    <property type="match status" value="2"/>
</dbReference>
<reference evidence="4 5" key="1">
    <citation type="journal article" date="2022" name="Gigascience">
        <title>A chromosome-level genome assembly and annotation of the desert horned lizard, Phrynosoma platyrhinos, provides insight into chromosomal rearrangements among reptiles.</title>
        <authorList>
            <person name="Koochekian N."/>
            <person name="Ascanio A."/>
            <person name="Farleigh K."/>
            <person name="Card D.C."/>
            <person name="Schield D.R."/>
            <person name="Castoe T.A."/>
            <person name="Jezkova T."/>
        </authorList>
    </citation>
    <scope>NUCLEOTIDE SEQUENCE [LARGE SCALE GENOMIC DNA]</scope>
    <source>
        <strain evidence="4">NK-2021</strain>
    </source>
</reference>
<evidence type="ECO:0000259" key="3">
    <source>
        <dbReference type="Pfam" id="PF04083"/>
    </source>
</evidence>
<dbReference type="InterPro" id="IPR029058">
    <property type="entry name" value="AB_hydrolase_fold"/>
</dbReference>
<dbReference type="EMBL" id="JAIPUX010001880">
    <property type="protein sequence ID" value="KAH0623585.1"/>
    <property type="molecule type" value="Genomic_DNA"/>
</dbReference>
<dbReference type="Proteomes" id="UP000826234">
    <property type="component" value="Unassembled WGS sequence"/>
</dbReference>
<accession>A0ABQ7T252</accession>
<comment type="caution">
    <text evidence="4">The sequence shown here is derived from an EMBL/GenBank/DDBJ whole genome shotgun (WGS) entry which is preliminary data.</text>
</comment>
<dbReference type="PIRSF" id="PIRSF000862">
    <property type="entry name" value="Steryl_ester_lip"/>
    <property type="match status" value="1"/>
</dbReference>
<name>A0ABQ7T252_PHRPL</name>
<evidence type="ECO:0000313" key="4">
    <source>
        <dbReference type="EMBL" id="KAH0623585.1"/>
    </source>
</evidence>
<feature type="domain" description="Partial AB-hydrolase lipase" evidence="3">
    <location>
        <begin position="71"/>
        <end position="132"/>
    </location>
</feature>